<reference evidence="2" key="1">
    <citation type="submission" date="2022-04" db="EMBL/GenBank/DDBJ databases">
        <title>Carnegiea gigantea Genome sequencing and assembly v2.</title>
        <authorList>
            <person name="Copetti D."/>
            <person name="Sanderson M.J."/>
            <person name="Burquez A."/>
            <person name="Wojciechowski M.F."/>
        </authorList>
    </citation>
    <scope>NUCLEOTIDE SEQUENCE</scope>
    <source>
        <strain evidence="2">SGP5-SGP5p</strain>
        <tissue evidence="2">Aerial part</tissue>
    </source>
</reference>
<dbReference type="InterPro" id="IPR040256">
    <property type="entry name" value="At4g02000-like"/>
</dbReference>
<name>A0A9Q1GWQ9_9CARY</name>
<comment type="caution">
    <text evidence="2">The sequence shown here is derived from an EMBL/GenBank/DDBJ whole genome shotgun (WGS) entry which is preliminary data.</text>
</comment>
<feature type="domain" description="DUF4283" evidence="1">
    <location>
        <begin position="38"/>
        <end position="116"/>
    </location>
</feature>
<dbReference type="AlphaFoldDB" id="A0A9Q1GWQ9"/>
<dbReference type="Proteomes" id="UP001153076">
    <property type="component" value="Unassembled WGS sequence"/>
</dbReference>
<evidence type="ECO:0000313" key="2">
    <source>
        <dbReference type="EMBL" id="KAJ8427990.1"/>
    </source>
</evidence>
<dbReference type="PANTHER" id="PTHR31286:SF167">
    <property type="entry name" value="OS09G0268800 PROTEIN"/>
    <property type="match status" value="1"/>
</dbReference>
<keyword evidence="3" id="KW-1185">Reference proteome</keyword>
<evidence type="ECO:0000259" key="1">
    <source>
        <dbReference type="Pfam" id="PF14111"/>
    </source>
</evidence>
<protein>
    <recommendedName>
        <fullName evidence="1">DUF4283 domain-containing protein</fullName>
    </recommendedName>
</protein>
<gene>
    <name evidence="2" type="ORF">Cgig2_028000</name>
</gene>
<accession>A0A9Q1GWQ9</accession>
<sequence>MAGELVDDWKRLSLTEAEDEIIEFEPEQGEEVHAQPSLCLIEKLHTSNVFNPEALKQTMPNVWKPSHGLVIMDLDHNLFAFQFFSLGDMDYMLEEGPWAFDGHVLLLKELDIHEQPSKIEFTSARFWVKIYDLPMSMQNLKLVEQMGNNIGRFVEADQTDILVPSKALKIKVDWDLQKPLRRGLMLKLNGTQTWFKMKYVKLPDFCYAYGLLGHVYRRCELYNPDVPESDLQYGSWLRATPTKKKTKDHKREILQERHRLLGLGRSGGLAMLWKKSLRVTLLSCSSNHVDILERALGLHIPPRMKAFIWRACTDALPSKSSMSLKVHDMDASCMVDVLDAIRRSHKNDVDLLYQKLWLLLKVCSIVKYLDLKPLFGIFTFQLLHDVDLLLIDEDRAIQVKFHALGAKVAFAESDADVECSRNLFREAVPFLLRGRGGDHWVFSQHQMLPSSVTGACNLSGGCKVVEHWLWWVGSRLANCWSALFKMGADPCGLGEGPSPVGPKVEGIA</sequence>
<dbReference type="EMBL" id="JAKOGI010001067">
    <property type="protein sequence ID" value="KAJ8427990.1"/>
    <property type="molecule type" value="Genomic_DNA"/>
</dbReference>
<dbReference type="PANTHER" id="PTHR31286">
    <property type="entry name" value="GLYCINE-RICH CELL WALL STRUCTURAL PROTEIN 1.8-LIKE"/>
    <property type="match status" value="1"/>
</dbReference>
<dbReference type="InterPro" id="IPR025558">
    <property type="entry name" value="DUF4283"/>
</dbReference>
<proteinExistence type="predicted"/>
<organism evidence="2 3">
    <name type="scientific">Carnegiea gigantea</name>
    <dbReference type="NCBI Taxonomy" id="171969"/>
    <lineage>
        <taxon>Eukaryota</taxon>
        <taxon>Viridiplantae</taxon>
        <taxon>Streptophyta</taxon>
        <taxon>Embryophyta</taxon>
        <taxon>Tracheophyta</taxon>
        <taxon>Spermatophyta</taxon>
        <taxon>Magnoliopsida</taxon>
        <taxon>eudicotyledons</taxon>
        <taxon>Gunneridae</taxon>
        <taxon>Pentapetalae</taxon>
        <taxon>Caryophyllales</taxon>
        <taxon>Cactineae</taxon>
        <taxon>Cactaceae</taxon>
        <taxon>Cactoideae</taxon>
        <taxon>Echinocereeae</taxon>
        <taxon>Carnegiea</taxon>
    </lineage>
</organism>
<evidence type="ECO:0000313" key="3">
    <source>
        <dbReference type="Proteomes" id="UP001153076"/>
    </source>
</evidence>
<dbReference type="Pfam" id="PF14111">
    <property type="entry name" value="DUF4283"/>
    <property type="match status" value="1"/>
</dbReference>
<dbReference type="OrthoDB" id="1938170at2759"/>